<keyword evidence="3" id="KW-1185">Reference proteome</keyword>
<dbReference type="EMBL" id="WWCS01000011">
    <property type="protein sequence ID" value="MYN41123.1"/>
    <property type="molecule type" value="Genomic_DNA"/>
</dbReference>
<dbReference type="SUPFAM" id="SSF53850">
    <property type="entry name" value="Periplasmic binding protein-like II"/>
    <property type="match status" value="1"/>
</dbReference>
<keyword evidence="1" id="KW-0732">Signal</keyword>
<accession>A0ABW9WJK4</accession>
<name>A0ABW9WJK4_9BURK</name>
<gene>
    <name evidence="2" type="ORF">GTP55_17300</name>
</gene>
<evidence type="ECO:0000256" key="1">
    <source>
        <dbReference type="SAM" id="SignalP"/>
    </source>
</evidence>
<organism evidence="2 3">
    <name type="scientific">Duganella margarita</name>
    <dbReference type="NCBI Taxonomy" id="2692170"/>
    <lineage>
        <taxon>Bacteria</taxon>
        <taxon>Pseudomonadati</taxon>
        <taxon>Pseudomonadota</taxon>
        <taxon>Betaproteobacteria</taxon>
        <taxon>Burkholderiales</taxon>
        <taxon>Oxalobacteraceae</taxon>
        <taxon>Telluria group</taxon>
        <taxon>Duganella</taxon>
    </lineage>
</organism>
<proteinExistence type="predicted"/>
<protein>
    <recommendedName>
        <fullName evidence="4">Transporter substrate-binding domain-containing protein</fullName>
    </recommendedName>
</protein>
<reference evidence="2 3" key="1">
    <citation type="submission" date="2019-12" db="EMBL/GenBank/DDBJ databases">
        <title>Novel species isolated from a subtropical stream in China.</title>
        <authorList>
            <person name="Lu H."/>
        </authorList>
    </citation>
    <scope>NUCLEOTIDE SEQUENCE [LARGE SCALE GENOMIC DNA]</scope>
    <source>
        <strain evidence="2 3">FT109W</strain>
    </source>
</reference>
<evidence type="ECO:0000313" key="2">
    <source>
        <dbReference type="EMBL" id="MYN41123.1"/>
    </source>
</evidence>
<feature type="chain" id="PRO_5045499762" description="Transporter substrate-binding domain-containing protein" evidence="1">
    <location>
        <begin position="25"/>
        <end position="278"/>
    </location>
</feature>
<evidence type="ECO:0000313" key="3">
    <source>
        <dbReference type="Proteomes" id="UP000466332"/>
    </source>
</evidence>
<feature type="signal peptide" evidence="1">
    <location>
        <begin position="1"/>
        <end position="24"/>
    </location>
</feature>
<comment type="caution">
    <text evidence="2">The sequence shown here is derived from an EMBL/GenBank/DDBJ whole genome shotgun (WGS) entry which is preliminary data.</text>
</comment>
<dbReference type="Proteomes" id="UP000466332">
    <property type="component" value="Unassembled WGS sequence"/>
</dbReference>
<sequence length="278" mass="31253">MIFKLRWMCFAAYTLFISASSISAPVPASTVAPLELRVAVVSDGRADYFVRLLEESLKLIQQPYHIQYVKDIPARRMWWMLGQGEINLFYGMQSKEKDSDKQLVPVRNALTNGLIGQRVLLIRRSDTEAFLPVRSVADLKRTGLIAGFGAGWGDARVWKSAGLPLYEHAAPWNTIYAMVAARNRHVDYLPRGVIEVLAEARAHPELAVEQRLLFEYPADFGFYLSPSVAHYRPIIERALQAAEASGLKARLIDEAYGADIKALNLNRRLRLRLSAAPD</sequence>
<evidence type="ECO:0008006" key="4">
    <source>
        <dbReference type="Google" id="ProtNLM"/>
    </source>
</evidence>